<evidence type="ECO:0000313" key="4">
    <source>
        <dbReference type="EMBL" id="MBC9227467.1"/>
    </source>
</evidence>
<dbReference type="EMBL" id="JACTVM010000004">
    <property type="protein sequence ID" value="MBC9227467.1"/>
    <property type="molecule type" value="Genomic_DNA"/>
</dbReference>
<keyword evidence="1 4" id="KW-0489">Methyltransferase</keyword>
<sequence>MDRRERARRVSHYFDATPLTDDERRTVTVEVWGNRREYVTSTGVFSGGSLDKATAILLSESTPPPVGSVVLDLGCGWGPIACSLAEAGSTVWAVDVNERALELTAQNAAGLDVHPALPDQVPSDLRFDAIWSNPPIRIGKDALHELLLTWLPRLKTGGEARLVVGKNLGADTLQRWLVDQGYPTERVASSKGFRVLSARRP</sequence>
<comment type="caution">
    <text evidence="4">The sequence shown here is derived from an EMBL/GenBank/DDBJ whole genome shotgun (WGS) entry which is preliminary data.</text>
</comment>
<dbReference type="InterPro" id="IPR029063">
    <property type="entry name" value="SAM-dependent_MTases_sf"/>
</dbReference>
<proteinExistence type="predicted"/>
<dbReference type="CDD" id="cd02440">
    <property type="entry name" value="AdoMet_MTases"/>
    <property type="match status" value="1"/>
</dbReference>
<dbReference type="Pfam" id="PF05175">
    <property type="entry name" value="MTS"/>
    <property type="match status" value="1"/>
</dbReference>
<dbReference type="InterPro" id="IPR007848">
    <property type="entry name" value="Small_mtfrase_dom"/>
</dbReference>
<reference evidence="5" key="1">
    <citation type="submission" date="2022-11" db="EMBL/GenBank/DDBJ databases">
        <title>Novel species in genus Aeromicrobium.</title>
        <authorList>
            <person name="Zhang G."/>
        </authorList>
    </citation>
    <scope>NUCLEOTIDE SEQUENCE [LARGE SCALE GENOMIC DNA]</scope>
    <source>
        <strain evidence="5">zg-636</strain>
    </source>
</reference>
<evidence type="ECO:0000313" key="5">
    <source>
        <dbReference type="Proteomes" id="UP000620591"/>
    </source>
</evidence>
<dbReference type="AlphaFoldDB" id="A0A8I0K0V9"/>
<dbReference type="SUPFAM" id="SSF53335">
    <property type="entry name" value="S-adenosyl-L-methionine-dependent methyltransferases"/>
    <property type="match status" value="1"/>
</dbReference>
<dbReference type="PANTHER" id="PTHR47816:SF4">
    <property type="entry name" value="RIBOSOMAL RNA SMALL SUBUNIT METHYLTRANSFERASE C"/>
    <property type="match status" value="1"/>
</dbReference>
<dbReference type="Proteomes" id="UP000620591">
    <property type="component" value="Unassembled WGS sequence"/>
</dbReference>
<feature type="domain" description="Methyltransferase small" evidence="3">
    <location>
        <begin position="39"/>
        <end position="196"/>
    </location>
</feature>
<gene>
    <name evidence="4" type="ORF">IBG24_14205</name>
</gene>
<name>A0A8I0K0V9_9ACTN</name>
<dbReference type="Gene3D" id="3.40.50.150">
    <property type="entry name" value="Vaccinia Virus protein VP39"/>
    <property type="match status" value="1"/>
</dbReference>
<organism evidence="4 5">
    <name type="scientific">Aeromicrobium senzhongii</name>
    <dbReference type="NCBI Taxonomy" id="2663859"/>
    <lineage>
        <taxon>Bacteria</taxon>
        <taxon>Bacillati</taxon>
        <taxon>Actinomycetota</taxon>
        <taxon>Actinomycetes</taxon>
        <taxon>Propionibacteriales</taxon>
        <taxon>Nocardioidaceae</taxon>
        <taxon>Aeromicrobium</taxon>
    </lineage>
</organism>
<dbReference type="GO" id="GO:0008757">
    <property type="term" value="F:S-adenosylmethionine-dependent methyltransferase activity"/>
    <property type="evidence" value="ECO:0007669"/>
    <property type="project" value="InterPro"/>
</dbReference>
<evidence type="ECO:0000256" key="1">
    <source>
        <dbReference type="ARBA" id="ARBA00022603"/>
    </source>
</evidence>
<evidence type="ECO:0000256" key="2">
    <source>
        <dbReference type="ARBA" id="ARBA00022679"/>
    </source>
</evidence>
<accession>A0A8I0K0V9</accession>
<dbReference type="InterPro" id="IPR046977">
    <property type="entry name" value="RsmC/RlmG"/>
</dbReference>
<keyword evidence="2 4" id="KW-0808">Transferase</keyword>
<dbReference type="GO" id="GO:0032259">
    <property type="term" value="P:methylation"/>
    <property type="evidence" value="ECO:0007669"/>
    <property type="project" value="UniProtKB-KW"/>
</dbReference>
<evidence type="ECO:0000259" key="3">
    <source>
        <dbReference type="Pfam" id="PF05175"/>
    </source>
</evidence>
<protein>
    <submittedName>
        <fullName evidence="4">Methyltransferase</fullName>
    </submittedName>
</protein>
<dbReference type="PANTHER" id="PTHR47816">
    <property type="entry name" value="RIBOSOMAL RNA SMALL SUBUNIT METHYLTRANSFERASE C"/>
    <property type="match status" value="1"/>
</dbReference>